<evidence type="ECO:0000313" key="1">
    <source>
        <dbReference type="EMBL" id="MBO8460643.1"/>
    </source>
</evidence>
<dbReference type="Proteomes" id="UP000823641">
    <property type="component" value="Unassembled WGS sequence"/>
</dbReference>
<protein>
    <submittedName>
        <fullName evidence="1">Uncharacterized protein</fullName>
    </submittedName>
</protein>
<gene>
    <name evidence="1" type="ORF">IAA73_09980</name>
</gene>
<name>A0A9D9HVD0_9BACT</name>
<proteinExistence type="predicted"/>
<organism evidence="1 2">
    <name type="scientific">Candidatus Gallipaludibacter merdavium</name>
    <dbReference type="NCBI Taxonomy" id="2840839"/>
    <lineage>
        <taxon>Bacteria</taxon>
        <taxon>Pseudomonadati</taxon>
        <taxon>Bacteroidota</taxon>
        <taxon>Bacteroidia</taxon>
        <taxon>Bacteroidales</taxon>
        <taxon>Candidatus Gallipaludibacter</taxon>
    </lineage>
</organism>
<dbReference type="AlphaFoldDB" id="A0A9D9HVD0"/>
<evidence type="ECO:0000313" key="2">
    <source>
        <dbReference type="Proteomes" id="UP000823641"/>
    </source>
</evidence>
<accession>A0A9D9HVD0</accession>
<reference evidence="1" key="1">
    <citation type="submission" date="2020-10" db="EMBL/GenBank/DDBJ databases">
        <authorList>
            <person name="Gilroy R."/>
        </authorList>
    </citation>
    <scope>NUCLEOTIDE SEQUENCE</scope>
    <source>
        <strain evidence="1">G3-3990</strain>
    </source>
</reference>
<comment type="caution">
    <text evidence="1">The sequence shown here is derived from an EMBL/GenBank/DDBJ whole genome shotgun (WGS) entry which is preliminary data.</text>
</comment>
<dbReference type="EMBL" id="JADIMG010000094">
    <property type="protein sequence ID" value="MBO8460643.1"/>
    <property type="molecule type" value="Genomic_DNA"/>
</dbReference>
<reference evidence="1" key="2">
    <citation type="journal article" date="2021" name="PeerJ">
        <title>Extensive microbial diversity within the chicken gut microbiome revealed by metagenomics and culture.</title>
        <authorList>
            <person name="Gilroy R."/>
            <person name="Ravi A."/>
            <person name="Getino M."/>
            <person name="Pursley I."/>
            <person name="Horton D.L."/>
            <person name="Alikhan N.F."/>
            <person name="Baker D."/>
            <person name="Gharbi K."/>
            <person name="Hall N."/>
            <person name="Watson M."/>
            <person name="Adriaenssens E.M."/>
            <person name="Foster-Nyarko E."/>
            <person name="Jarju S."/>
            <person name="Secka A."/>
            <person name="Antonio M."/>
            <person name="Oren A."/>
            <person name="Chaudhuri R.R."/>
            <person name="La Ragione R."/>
            <person name="Hildebrand F."/>
            <person name="Pallen M.J."/>
        </authorList>
    </citation>
    <scope>NUCLEOTIDE SEQUENCE</scope>
    <source>
        <strain evidence="1">G3-3990</strain>
    </source>
</reference>
<sequence length="114" mass="13239">MIKRYLSTLLFYNEKLVKNCVIGMDASHKVVEIIPLEKCPTETAHTLFYDGIISGELRNNDISLPDLNGQDAFLSFFKNNTLPIELNQRNHIVLWKNIHLVEWHFKSKTLPTEL</sequence>